<dbReference type="InterPro" id="IPR050564">
    <property type="entry name" value="F420-G6PD/mer"/>
</dbReference>
<dbReference type="PANTHER" id="PTHR43244:SF1">
    <property type="entry name" value="5,10-METHYLENETETRAHYDROMETHANOPTERIN REDUCTASE"/>
    <property type="match status" value="1"/>
</dbReference>
<dbReference type="PANTHER" id="PTHR43244">
    <property type="match status" value="1"/>
</dbReference>
<dbReference type="Proteomes" id="UP001551675">
    <property type="component" value="Unassembled WGS sequence"/>
</dbReference>
<dbReference type="NCBIfam" id="TIGR03564">
    <property type="entry name" value="F420_MSMEG_4879"/>
    <property type="match status" value="1"/>
</dbReference>
<dbReference type="GO" id="GO:0016491">
    <property type="term" value="F:oxidoreductase activity"/>
    <property type="evidence" value="ECO:0007669"/>
    <property type="project" value="UniProtKB-KW"/>
</dbReference>
<dbReference type="RefSeq" id="WP_358133794.1">
    <property type="nucleotide sequence ID" value="NZ_JBFALK010000008.1"/>
</dbReference>
<dbReference type="SUPFAM" id="SSF51679">
    <property type="entry name" value="Bacterial luciferase-like"/>
    <property type="match status" value="1"/>
</dbReference>
<feature type="domain" description="Luciferase-like" evidence="2">
    <location>
        <begin position="12"/>
        <end position="275"/>
    </location>
</feature>
<dbReference type="Gene3D" id="3.20.20.30">
    <property type="entry name" value="Luciferase-like domain"/>
    <property type="match status" value="1"/>
</dbReference>
<evidence type="ECO:0000313" key="4">
    <source>
        <dbReference type="Proteomes" id="UP001551675"/>
    </source>
</evidence>
<dbReference type="Pfam" id="PF00296">
    <property type="entry name" value="Bac_luciferase"/>
    <property type="match status" value="1"/>
</dbReference>
<keyword evidence="1 3" id="KW-0560">Oxidoreductase</keyword>
<dbReference type="InterPro" id="IPR036661">
    <property type="entry name" value="Luciferase-like_sf"/>
</dbReference>
<proteinExistence type="predicted"/>
<evidence type="ECO:0000313" key="3">
    <source>
        <dbReference type="EMBL" id="MEV0970411.1"/>
    </source>
</evidence>
<dbReference type="CDD" id="cd01097">
    <property type="entry name" value="Tetrahydromethanopterin_reductase"/>
    <property type="match status" value="1"/>
</dbReference>
<sequence>MKTGLYIGGGGSTVDATVGQVRAAAEAGLDSVFLSQLTSWDALTLLAVIGQRVPAIELGTAVVQTYPRHPLALAGQALTTQAVTGNRLTLGIGPSHRQIIEGQFGHSYDRPARHVREYLSALQPLLRGEQVEYRGQTLTAVGQIDVPGTKPPSVLVSALGPVMLRIAAELADGTVTVWTGPEAIADYVQPTITRAAAEAGRPAPRIVASVMVSVTDDPDGARRRVAQTVGFAAQFASYRSMLDRQGMSGVHETVVAGDESTLARAIRQYAEAGATELLVSPFGSESEQARTIRVLASLRTGSTVPNQV</sequence>
<organism evidence="3 4">
    <name type="scientific">Microtetraspora glauca</name>
    <dbReference type="NCBI Taxonomy" id="1996"/>
    <lineage>
        <taxon>Bacteria</taxon>
        <taxon>Bacillati</taxon>
        <taxon>Actinomycetota</taxon>
        <taxon>Actinomycetes</taxon>
        <taxon>Streptosporangiales</taxon>
        <taxon>Streptosporangiaceae</taxon>
        <taxon>Microtetraspora</taxon>
    </lineage>
</organism>
<evidence type="ECO:0000256" key="1">
    <source>
        <dbReference type="ARBA" id="ARBA00023002"/>
    </source>
</evidence>
<keyword evidence="4" id="KW-1185">Reference proteome</keyword>
<reference evidence="3 4" key="1">
    <citation type="submission" date="2024-06" db="EMBL/GenBank/DDBJ databases">
        <title>The Natural Products Discovery Center: Release of the First 8490 Sequenced Strains for Exploring Actinobacteria Biosynthetic Diversity.</title>
        <authorList>
            <person name="Kalkreuter E."/>
            <person name="Kautsar S.A."/>
            <person name="Yang D."/>
            <person name="Bader C.D."/>
            <person name="Teijaro C.N."/>
            <person name="Fluegel L."/>
            <person name="Davis C.M."/>
            <person name="Simpson J.R."/>
            <person name="Lauterbach L."/>
            <person name="Steele A.D."/>
            <person name="Gui C."/>
            <person name="Meng S."/>
            <person name="Li G."/>
            <person name="Viehrig K."/>
            <person name="Ye F."/>
            <person name="Su P."/>
            <person name="Kiefer A.F."/>
            <person name="Nichols A."/>
            <person name="Cepeda A.J."/>
            <person name="Yan W."/>
            <person name="Fan B."/>
            <person name="Jiang Y."/>
            <person name="Adhikari A."/>
            <person name="Zheng C.-J."/>
            <person name="Schuster L."/>
            <person name="Cowan T.M."/>
            <person name="Smanski M.J."/>
            <person name="Chevrette M.G."/>
            <person name="De Carvalho L.P.S."/>
            <person name="Shen B."/>
        </authorList>
    </citation>
    <scope>NUCLEOTIDE SEQUENCE [LARGE SCALE GENOMIC DNA]</scope>
    <source>
        <strain evidence="3 4">NPDC050100</strain>
    </source>
</reference>
<dbReference type="InterPro" id="IPR019910">
    <property type="entry name" value="Lucif-like_OxRdtase_MSMEG_4879"/>
</dbReference>
<comment type="caution">
    <text evidence="3">The sequence shown here is derived from an EMBL/GenBank/DDBJ whole genome shotgun (WGS) entry which is preliminary data.</text>
</comment>
<dbReference type="EC" id="1.-.-.-" evidence="3"/>
<protein>
    <submittedName>
        <fullName evidence="3">LLM class F420-dependent oxidoreductase</fullName>
        <ecNumber evidence="3">1.-.-.-</ecNumber>
    </submittedName>
</protein>
<accession>A0ABV3GG65</accession>
<dbReference type="EMBL" id="JBFALK010000008">
    <property type="protein sequence ID" value="MEV0970411.1"/>
    <property type="molecule type" value="Genomic_DNA"/>
</dbReference>
<evidence type="ECO:0000259" key="2">
    <source>
        <dbReference type="Pfam" id="PF00296"/>
    </source>
</evidence>
<dbReference type="InterPro" id="IPR011251">
    <property type="entry name" value="Luciferase-like_dom"/>
</dbReference>
<name>A0ABV3GG65_MICGL</name>
<gene>
    <name evidence="3" type="ORF">AB0I59_17380</name>
</gene>